<protein>
    <recommendedName>
        <fullName evidence="1">UPF0311 protein NCCP691_03440</fullName>
    </recommendedName>
</protein>
<comment type="caution">
    <text evidence="2">The sequence shown here is derived from an EMBL/GenBank/DDBJ whole genome shotgun (WGS) entry which is preliminary data.</text>
</comment>
<dbReference type="Gene3D" id="2.40.160.20">
    <property type="match status" value="1"/>
</dbReference>
<dbReference type="PANTHER" id="PTHR37315">
    <property type="entry name" value="UPF0311 PROTEIN BLR7842"/>
    <property type="match status" value="1"/>
</dbReference>
<reference evidence="2 3" key="1">
    <citation type="journal article" date="2022" name="Int. J. Syst. Evol. Microbiol.">
        <title>Noviherbaspirillum aridicola sp. nov., isolated from an arid soil in Pakistan.</title>
        <authorList>
            <person name="Khan I.U."/>
            <person name="Saqib M."/>
            <person name="Amin A."/>
            <person name="Hussain F."/>
            <person name="Li L."/>
            <person name="Liu Y.H."/>
            <person name="Fang B.Z."/>
            <person name="Ahmed I."/>
            <person name="Li W.J."/>
        </authorList>
    </citation>
    <scope>NUCLEOTIDE SEQUENCE [LARGE SCALE GENOMIC DNA]</scope>
    <source>
        <strain evidence="2 3">NCCP-691</strain>
    </source>
</reference>
<accession>A0ABQ4PZT0</accession>
<dbReference type="PANTHER" id="PTHR37315:SF1">
    <property type="entry name" value="UPF0311 PROTEIN BLR7842"/>
    <property type="match status" value="1"/>
</dbReference>
<dbReference type="InterPro" id="IPR020915">
    <property type="entry name" value="UPF0311"/>
</dbReference>
<dbReference type="HAMAP" id="MF_00775">
    <property type="entry name" value="UPF0311"/>
    <property type="match status" value="1"/>
</dbReference>
<proteinExistence type="inferred from homology"/>
<dbReference type="Pfam" id="PF11578">
    <property type="entry name" value="DUF3237"/>
    <property type="match status" value="1"/>
</dbReference>
<dbReference type="Proteomes" id="UP000887222">
    <property type="component" value="Unassembled WGS sequence"/>
</dbReference>
<evidence type="ECO:0000313" key="2">
    <source>
        <dbReference type="EMBL" id="GIZ50330.1"/>
    </source>
</evidence>
<sequence length="159" mass="17447">MEFQSQDKHGIGLSPFCRITARVDPVVSLGHAAHGERRFVPIIGGTVEGEQLRGEVLAGGVDWQVQRADGTLEIAAHYVLRGDDGALIEIRSEGYRHGPPDVMQKLARGEQVPADQYYFRTAITFQTGSERWRHLNSLLAIGRGARTAGAALIDVFLVR</sequence>
<dbReference type="EMBL" id="BPMK01000001">
    <property type="protein sequence ID" value="GIZ50330.1"/>
    <property type="molecule type" value="Genomic_DNA"/>
</dbReference>
<dbReference type="RefSeq" id="WP_220806496.1">
    <property type="nucleotide sequence ID" value="NZ_BPMK01000001.1"/>
</dbReference>
<gene>
    <name evidence="2" type="ORF">NCCP691_03440</name>
</gene>
<name>A0ABQ4PZT0_9BURK</name>
<organism evidence="2 3">
    <name type="scientific">Noviherbaspirillum aridicola</name>
    <dbReference type="NCBI Taxonomy" id="2849687"/>
    <lineage>
        <taxon>Bacteria</taxon>
        <taxon>Pseudomonadati</taxon>
        <taxon>Pseudomonadota</taxon>
        <taxon>Betaproteobacteria</taxon>
        <taxon>Burkholderiales</taxon>
        <taxon>Oxalobacteraceae</taxon>
        <taxon>Noviherbaspirillum</taxon>
    </lineage>
</organism>
<evidence type="ECO:0000256" key="1">
    <source>
        <dbReference type="HAMAP-Rule" id="MF_00775"/>
    </source>
</evidence>
<evidence type="ECO:0000313" key="3">
    <source>
        <dbReference type="Proteomes" id="UP000887222"/>
    </source>
</evidence>
<comment type="similarity">
    <text evidence="1">Belongs to the UPF0311 family.</text>
</comment>
<keyword evidence="3" id="KW-1185">Reference proteome</keyword>